<dbReference type="GeneID" id="25911990"/>
<sequence>MTARQLNMYKYTLEKNVAAVLAASRPDEAKAESILSDKSDKSDKLNNVENINSLSSRKPSRKGVTKRSYKELTDTEFFKNVTGDGLGNDGYIAPVDAESLVEPVLGQDNRVTNIKMNNVVMQLRKVVNHPYLLDYPLTDQGEFRIDEDLVRSCGKLMMLDRLLPALKKRGHRVLIFSQMTSMLDILQDYCYLRDIQYSRLDGSTSQEEREAEIKAFRNDENRSVFLLSTRAGGLGINLVSADTVIIYDSDWNPQVDLQAMDRAHRIGQTKPVLVYRLVTNATIEERVFDKAQTKRRLEKLVVHKDKFKGVIANGEATKGALTMDDILRVLNEKDRVQVCDDPLGVVSDADLEKWLDRSEAAFIPPIDQSDNHKVIGIESATTKFLAE</sequence>
<dbReference type="PROSITE" id="PS51194">
    <property type="entry name" value="HELICASE_CTER"/>
    <property type="match status" value="1"/>
</dbReference>
<dbReference type="GO" id="GO:0006346">
    <property type="term" value="P:DNA methylation-dependent constitutive heterochromatin formation"/>
    <property type="evidence" value="ECO:0007669"/>
    <property type="project" value="TreeGrafter"/>
</dbReference>
<dbReference type="GO" id="GO:0016787">
    <property type="term" value="F:hydrolase activity"/>
    <property type="evidence" value="ECO:0007669"/>
    <property type="project" value="UniProtKB-KW"/>
</dbReference>
<evidence type="ECO:0000313" key="4">
    <source>
        <dbReference type="EMBL" id="KNC76001.1"/>
    </source>
</evidence>
<evidence type="ECO:0000313" key="5">
    <source>
        <dbReference type="Proteomes" id="UP000054560"/>
    </source>
</evidence>
<gene>
    <name evidence="4" type="ORF">SARC_11486</name>
</gene>
<dbReference type="Proteomes" id="UP000054560">
    <property type="component" value="Unassembled WGS sequence"/>
</dbReference>
<dbReference type="Pfam" id="PF00271">
    <property type="entry name" value="Helicase_C"/>
    <property type="match status" value="1"/>
</dbReference>
<dbReference type="InterPro" id="IPR027417">
    <property type="entry name" value="P-loop_NTPase"/>
</dbReference>
<name>A0A0L0FHQ6_9EUKA</name>
<dbReference type="InterPro" id="IPR001650">
    <property type="entry name" value="Helicase_C-like"/>
</dbReference>
<dbReference type="SUPFAM" id="SSF52540">
    <property type="entry name" value="P-loop containing nucleoside triphosphate hydrolases"/>
    <property type="match status" value="1"/>
</dbReference>
<feature type="compositionally biased region" description="Basic residues" evidence="2">
    <location>
        <begin position="58"/>
        <end position="67"/>
    </location>
</feature>
<dbReference type="EMBL" id="KQ243310">
    <property type="protein sequence ID" value="KNC76001.1"/>
    <property type="molecule type" value="Genomic_DNA"/>
</dbReference>
<evidence type="ECO:0000256" key="1">
    <source>
        <dbReference type="ARBA" id="ARBA00022801"/>
    </source>
</evidence>
<proteinExistence type="predicted"/>
<keyword evidence="5" id="KW-1185">Reference proteome</keyword>
<dbReference type="GO" id="GO:0031508">
    <property type="term" value="P:pericentric heterochromatin formation"/>
    <property type="evidence" value="ECO:0007669"/>
    <property type="project" value="TreeGrafter"/>
</dbReference>
<keyword evidence="1" id="KW-0378">Hydrolase</keyword>
<dbReference type="GO" id="GO:0003682">
    <property type="term" value="F:chromatin binding"/>
    <property type="evidence" value="ECO:0007669"/>
    <property type="project" value="TreeGrafter"/>
</dbReference>
<feature type="compositionally biased region" description="Polar residues" evidence="2">
    <location>
        <begin position="48"/>
        <end position="57"/>
    </location>
</feature>
<feature type="domain" description="Helicase C-terminal" evidence="3">
    <location>
        <begin position="158"/>
        <end position="308"/>
    </location>
</feature>
<accession>A0A0L0FHQ6</accession>
<protein>
    <recommendedName>
        <fullName evidence="3">Helicase C-terminal domain-containing protein</fullName>
    </recommendedName>
</protein>
<dbReference type="FunFam" id="3.40.50.300:FF:000577">
    <property type="entry name" value="lymphoid-specific helicase isoform X1"/>
    <property type="match status" value="1"/>
</dbReference>
<organism evidence="4 5">
    <name type="scientific">Sphaeroforma arctica JP610</name>
    <dbReference type="NCBI Taxonomy" id="667725"/>
    <lineage>
        <taxon>Eukaryota</taxon>
        <taxon>Ichthyosporea</taxon>
        <taxon>Ichthyophonida</taxon>
        <taxon>Sphaeroforma</taxon>
    </lineage>
</organism>
<dbReference type="OrthoDB" id="448448at2759"/>
<dbReference type="GO" id="GO:0044027">
    <property type="term" value="P:negative regulation of gene expression via chromosomal CpG island methylation"/>
    <property type="evidence" value="ECO:0007669"/>
    <property type="project" value="TreeGrafter"/>
</dbReference>
<dbReference type="GO" id="GO:0005721">
    <property type="term" value="C:pericentric heterochromatin"/>
    <property type="evidence" value="ECO:0007669"/>
    <property type="project" value="TreeGrafter"/>
</dbReference>
<dbReference type="GO" id="GO:0005634">
    <property type="term" value="C:nucleus"/>
    <property type="evidence" value="ECO:0007669"/>
    <property type="project" value="TreeGrafter"/>
</dbReference>
<dbReference type="PANTHER" id="PTHR47161:SF1">
    <property type="entry name" value="LYMPHOID-SPECIFIC HELICASE"/>
    <property type="match status" value="1"/>
</dbReference>
<evidence type="ECO:0000259" key="3">
    <source>
        <dbReference type="PROSITE" id="PS51194"/>
    </source>
</evidence>
<dbReference type="AlphaFoldDB" id="A0A0L0FHQ6"/>
<evidence type="ECO:0000256" key="2">
    <source>
        <dbReference type="SAM" id="MobiDB-lite"/>
    </source>
</evidence>
<dbReference type="Gene3D" id="3.40.50.300">
    <property type="entry name" value="P-loop containing nucleotide triphosphate hydrolases"/>
    <property type="match status" value="1"/>
</dbReference>
<dbReference type="SMART" id="SM00490">
    <property type="entry name" value="HELICc"/>
    <property type="match status" value="1"/>
</dbReference>
<dbReference type="InterPro" id="IPR049730">
    <property type="entry name" value="SNF2/RAD54-like_C"/>
</dbReference>
<dbReference type="PANTHER" id="PTHR47161">
    <property type="entry name" value="LYMPHOID-SPECIFIC HELICASE"/>
    <property type="match status" value="1"/>
</dbReference>
<dbReference type="CDD" id="cd18793">
    <property type="entry name" value="SF2_C_SNF"/>
    <property type="match status" value="1"/>
</dbReference>
<feature type="region of interest" description="Disordered" evidence="2">
    <location>
        <begin position="48"/>
        <end position="67"/>
    </location>
</feature>
<dbReference type="STRING" id="667725.A0A0L0FHQ6"/>
<dbReference type="RefSeq" id="XP_014149903.1">
    <property type="nucleotide sequence ID" value="XM_014294428.1"/>
</dbReference>
<dbReference type="eggNOG" id="KOG0385">
    <property type="taxonomic scope" value="Eukaryota"/>
</dbReference>
<reference evidence="4 5" key="1">
    <citation type="submission" date="2011-02" db="EMBL/GenBank/DDBJ databases">
        <title>The Genome Sequence of Sphaeroforma arctica JP610.</title>
        <authorList>
            <consortium name="The Broad Institute Genome Sequencing Platform"/>
            <person name="Russ C."/>
            <person name="Cuomo C."/>
            <person name="Young S.K."/>
            <person name="Zeng Q."/>
            <person name="Gargeya S."/>
            <person name="Alvarado L."/>
            <person name="Berlin A."/>
            <person name="Chapman S.B."/>
            <person name="Chen Z."/>
            <person name="Freedman E."/>
            <person name="Gellesch M."/>
            <person name="Goldberg J."/>
            <person name="Griggs A."/>
            <person name="Gujja S."/>
            <person name="Heilman E."/>
            <person name="Heiman D."/>
            <person name="Howarth C."/>
            <person name="Mehta T."/>
            <person name="Neiman D."/>
            <person name="Pearson M."/>
            <person name="Roberts A."/>
            <person name="Saif S."/>
            <person name="Shea T."/>
            <person name="Shenoy N."/>
            <person name="Sisk P."/>
            <person name="Stolte C."/>
            <person name="Sykes S."/>
            <person name="White J."/>
            <person name="Yandava C."/>
            <person name="Burger G."/>
            <person name="Gray M.W."/>
            <person name="Holland P.W.H."/>
            <person name="King N."/>
            <person name="Lang F.B.F."/>
            <person name="Roger A.J."/>
            <person name="Ruiz-Trillo I."/>
            <person name="Haas B."/>
            <person name="Nusbaum C."/>
            <person name="Birren B."/>
        </authorList>
    </citation>
    <scope>NUCLEOTIDE SEQUENCE [LARGE SCALE GENOMIC DNA]</scope>
    <source>
        <strain evidence="4 5">JP610</strain>
    </source>
</reference>